<evidence type="ECO:0000313" key="2">
    <source>
        <dbReference type="Proteomes" id="UP000294933"/>
    </source>
</evidence>
<accession>A0A4Y7PZ74</accession>
<evidence type="ECO:0000313" key="1">
    <source>
        <dbReference type="EMBL" id="TDL20308.1"/>
    </source>
</evidence>
<dbReference type="EMBL" id="ML170189">
    <property type="protein sequence ID" value="TDL20308.1"/>
    <property type="molecule type" value="Genomic_DNA"/>
</dbReference>
<dbReference type="AlphaFoldDB" id="A0A4Y7PZ74"/>
<dbReference type="Gene3D" id="3.80.10.10">
    <property type="entry name" value="Ribonuclease Inhibitor"/>
    <property type="match status" value="1"/>
</dbReference>
<dbReference type="Proteomes" id="UP000294933">
    <property type="component" value="Unassembled WGS sequence"/>
</dbReference>
<gene>
    <name evidence="1" type="ORF">BD410DRAFT_899653</name>
</gene>
<dbReference type="VEuPathDB" id="FungiDB:BD410DRAFT_899653"/>
<dbReference type="SUPFAM" id="SSF52047">
    <property type="entry name" value="RNI-like"/>
    <property type="match status" value="1"/>
</dbReference>
<reference evidence="1 2" key="1">
    <citation type="submission" date="2018-06" db="EMBL/GenBank/DDBJ databases">
        <title>A transcriptomic atlas of mushroom development highlights an independent origin of complex multicellularity.</title>
        <authorList>
            <consortium name="DOE Joint Genome Institute"/>
            <person name="Krizsan K."/>
            <person name="Almasi E."/>
            <person name="Merenyi Z."/>
            <person name="Sahu N."/>
            <person name="Viragh M."/>
            <person name="Koszo T."/>
            <person name="Mondo S."/>
            <person name="Kiss B."/>
            <person name="Balint B."/>
            <person name="Kues U."/>
            <person name="Barry K."/>
            <person name="Hegedus J.C."/>
            <person name="Henrissat B."/>
            <person name="Johnson J."/>
            <person name="Lipzen A."/>
            <person name="Ohm R."/>
            <person name="Nagy I."/>
            <person name="Pangilinan J."/>
            <person name="Yan J."/>
            <person name="Xiong Y."/>
            <person name="Grigoriev I.V."/>
            <person name="Hibbett D.S."/>
            <person name="Nagy L.G."/>
        </authorList>
    </citation>
    <scope>NUCLEOTIDE SEQUENCE [LARGE SCALE GENOMIC DNA]</scope>
    <source>
        <strain evidence="1 2">SZMC22713</strain>
    </source>
</reference>
<name>A0A4Y7PZ74_9AGAM</name>
<protein>
    <recommendedName>
        <fullName evidence="3">F-box domain-containing protein</fullName>
    </recommendedName>
</protein>
<sequence>MELATSLPLGLPDLPEELLEKICRVSSVRFRDPAIDHATPCLFTARPTETDLFSLRMTCKVLHRIATPLAWRRLEIVLTADEHPHSSERPYTDLAFLSSRHELARHIRCLGLQVSWGEKREETREAIERLLEVTTSLRAFHITRASFLTANSARILSSSVELLSIGDTWFLGDYLLDGQNAQLYDFKFSHLKALKMSAFDHRRDLSCYPNIQSLILHFKNPSVTRMTDLSLPWATIRELEIVACSHSVLTDIISELKSHLRTCQKIVLHTLSINTFSMQAPYAKGIIATFKTAKLQKLSFGGLFRDQMDTEFVSFIAETFPELVKVSLMVRGFGIWRDALDDYVSALKRLRHLKVLEWNNVDMPDEYDKQKGSVPLAPPDKNSNELPISYYQQEIKRLASHPSLEVVRHSSWHRFHHVCDTCYILRDKCAEYLGYDIDRSNSVKMGTVLKDWNALSSPYAV</sequence>
<evidence type="ECO:0008006" key="3">
    <source>
        <dbReference type="Google" id="ProtNLM"/>
    </source>
</evidence>
<proteinExistence type="predicted"/>
<organism evidence="1 2">
    <name type="scientific">Rickenella mellea</name>
    <dbReference type="NCBI Taxonomy" id="50990"/>
    <lineage>
        <taxon>Eukaryota</taxon>
        <taxon>Fungi</taxon>
        <taxon>Dikarya</taxon>
        <taxon>Basidiomycota</taxon>
        <taxon>Agaricomycotina</taxon>
        <taxon>Agaricomycetes</taxon>
        <taxon>Hymenochaetales</taxon>
        <taxon>Rickenellaceae</taxon>
        <taxon>Rickenella</taxon>
    </lineage>
</organism>
<keyword evidence="2" id="KW-1185">Reference proteome</keyword>
<dbReference type="InterPro" id="IPR032675">
    <property type="entry name" value="LRR_dom_sf"/>
</dbReference>